<dbReference type="Gene3D" id="3.40.50.720">
    <property type="entry name" value="NAD(P)-binding Rossmann-like Domain"/>
    <property type="match status" value="1"/>
</dbReference>
<dbReference type="InterPro" id="IPR001282">
    <property type="entry name" value="G6P_DH"/>
</dbReference>
<keyword evidence="5" id="KW-0521">NADP</keyword>
<proteinExistence type="inferred from homology"/>
<dbReference type="STRING" id="6185.A0A095B1F4"/>
<dbReference type="GO" id="GO:0006006">
    <property type="term" value="P:glucose metabolic process"/>
    <property type="evidence" value="ECO:0007669"/>
    <property type="project" value="UniProtKB-KW"/>
</dbReference>
<comment type="pathway">
    <text evidence="1">Carbohydrate degradation; pentose phosphate pathway; D-ribulose 5-phosphate from D-glucose 6-phosphate (oxidative stage): step 1/3.</text>
</comment>
<dbReference type="AlphaFoldDB" id="A0A095B1F4"/>
<keyword evidence="4" id="KW-0313">Glucose metabolism</keyword>
<feature type="domain" description="Glucose-6-phosphate dehydrogenase NAD-binding" evidence="9">
    <location>
        <begin position="41"/>
        <end position="158"/>
    </location>
</feature>
<evidence type="ECO:0000256" key="8">
    <source>
        <dbReference type="ARBA" id="ARBA00047696"/>
    </source>
</evidence>
<dbReference type="GO" id="GO:0050661">
    <property type="term" value="F:NADP binding"/>
    <property type="evidence" value="ECO:0007669"/>
    <property type="project" value="InterPro"/>
</dbReference>
<gene>
    <name evidence="10" type="ORF">MS3_09439</name>
</gene>
<name>A0A095B1F4_SCHHA</name>
<keyword evidence="7" id="KW-0119">Carbohydrate metabolism</keyword>
<dbReference type="PRINTS" id="PR00079">
    <property type="entry name" value="G6PDHDRGNASE"/>
</dbReference>
<comment type="catalytic activity">
    <reaction evidence="8">
        <text>D-glucose 6-phosphate + NADP(+) = 6-phospho-D-glucono-1,5-lactone + NADPH + H(+)</text>
        <dbReference type="Rhea" id="RHEA:15841"/>
        <dbReference type="ChEBI" id="CHEBI:15378"/>
        <dbReference type="ChEBI" id="CHEBI:57783"/>
        <dbReference type="ChEBI" id="CHEBI:57955"/>
        <dbReference type="ChEBI" id="CHEBI:58349"/>
        <dbReference type="ChEBI" id="CHEBI:61548"/>
        <dbReference type="EC" id="1.1.1.49"/>
    </reaction>
    <physiologicalReaction direction="left-to-right" evidence="8">
        <dbReference type="Rhea" id="RHEA:15842"/>
    </physiologicalReaction>
</comment>
<evidence type="ECO:0000256" key="1">
    <source>
        <dbReference type="ARBA" id="ARBA00004937"/>
    </source>
</evidence>
<dbReference type="InterPro" id="IPR022674">
    <property type="entry name" value="G6P_DH_NAD-bd"/>
</dbReference>
<evidence type="ECO:0000256" key="6">
    <source>
        <dbReference type="ARBA" id="ARBA00023002"/>
    </source>
</evidence>
<dbReference type="GO" id="GO:0009051">
    <property type="term" value="P:pentose-phosphate shunt, oxidative branch"/>
    <property type="evidence" value="ECO:0007669"/>
    <property type="project" value="TreeGrafter"/>
</dbReference>
<dbReference type="InterPro" id="IPR036291">
    <property type="entry name" value="NAD(P)-bd_dom_sf"/>
</dbReference>
<evidence type="ECO:0000256" key="4">
    <source>
        <dbReference type="ARBA" id="ARBA00022526"/>
    </source>
</evidence>
<protein>
    <recommendedName>
        <fullName evidence="3">glucose-6-phosphate dehydrogenase (NADP(+))</fullName>
        <ecNumber evidence="3">1.1.1.49</ecNumber>
    </recommendedName>
</protein>
<evidence type="ECO:0000256" key="2">
    <source>
        <dbReference type="ARBA" id="ARBA00009975"/>
    </source>
</evidence>
<dbReference type="PROSITE" id="PS00069">
    <property type="entry name" value="G6P_DEHYDROGENASE"/>
    <property type="match status" value="1"/>
</dbReference>
<dbReference type="PANTHER" id="PTHR23429">
    <property type="entry name" value="GLUCOSE-6-PHOSPHATE 1-DEHYDROGENASE G6PD"/>
    <property type="match status" value="1"/>
</dbReference>
<evidence type="ECO:0000313" key="10">
    <source>
        <dbReference type="EMBL" id="KGB40946.1"/>
    </source>
</evidence>
<dbReference type="UniPathway" id="UPA00115"/>
<dbReference type="Pfam" id="PF00479">
    <property type="entry name" value="G6PD_N"/>
    <property type="match status" value="1"/>
</dbReference>
<evidence type="ECO:0000256" key="3">
    <source>
        <dbReference type="ARBA" id="ARBA00013019"/>
    </source>
</evidence>
<organism evidence="10">
    <name type="scientific">Schistosoma haematobium</name>
    <name type="common">Blood fluke</name>
    <dbReference type="NCBI Taxonomy" id="6185"/>
    <lineage>
        <taxon>Eukaryota</taxon>
        <taxon>Metazoa</taxon>
        <taxon>Spiralia</taxon>
        <taxon>Lophotrochozoa</taxon>
        <taxon>Platyhelminthes</taxon>
        <taxon>Trematoda</taxon>
        <taxon>Digenea</taxon>
        <taxon>Strigeidida</taxon>
        <taxon>Schistosomatoidea</taxon>
        <taxon>Schistosomatidae</taxon>
        <taxon>Schistosoma</taxon>
    </lineage>
</organism>
<dbReference type="SUPFAM" id="SSF51735">
    <property type="entry name" value="NAD(P)-binding Rossmann-fold domains"/>
    <property type="match status" value="1"/>
</dbReference>
<dbReference type="EMBL" id="KL251652">
    <property type="protein sequence ID" value="KGB40946.1"/>
    <property type="molecule type" value="Genomic_DNA"/>
</dbReference>
<reference evidence="10" key="1">
    <citation type="journal article" date="2012" name="Nat. Genet.">
        <title>Whole-genome sequence of Schistosoma haematobium.</title>
        <authorList>
            <person name="Young N.D."/>
            <person name="Jex A.R."/>
            <person name="Li B."/>
            <person name="Liu S."/>
            <person name="Yang L."/>
            <person name="Xiong Z."/>
            <person name="Li Y."/>
            <person name="Cantacessi C."/>
            <person name="Hall R.S."/>
            <person name="Xu X."/>
            <person name="Chen F."/>
            <person name="Wu X."/>
            <person name="Zerlotini A."/>
            <person name="Oliveira G."/>
            <person name="Hofmann A."/>
            <person name="Zhang G."/>
            <person name="Fang X."/>
            <person name="Kang Y."/>
            <person name="Campbell B.E."/>
            <person name="Loukas A."/>
            <person name="Ranganathan S."/>
            <person name="Rollinson D."/>
            <person name="Rinaldi G."/>
            <person name="Brindley P.J."/>
            <person name="Yang H."/>
            <person name="Wang J."/>
            <person name="Wang J."/>
            <person name="Gasser R.B."/>
        </authorList>
    </citation>
    <scope>NUCLEOTIDE SEQUENCE [LARGE SCALE GENOMIC DNA]</scope>
</reference>
<dbReference type="GO" id="GO:0004345">
    <property type="term" value="F:glucose-6-phosphate dehydrogenase activity"/>
    <property type="evidence" value="ECO:0007669"/>
    <property type="project" value="UniProtKB-EC"/>
</dbReference>
<dbReference type="PANTHER" id="PTHR23429:SF0">
    <property type="entry name" value="GLUCOSE-6-PHOSPHATE 1-DEHYDROGENASE"/>
    <property type="match status" value="1"/>
</dbReference>
<evidence type="ECO:0000256" key="7">
    <source>
        <dbReference type="ARBA" id="ARBA00023277"/>
    </source>
</evidence>
<accession>A0A095B1F4</accession>
<evidence type="ECO:0000259" key="9">
    <source>
        <dbReference type="Pfam" id="PF00479"/>
    </source>
</evidence>
<keyword evidence="6" id="KW-0560">Oxidoreductase</keyword>
<dbReference type="EC" id="1.1.1.49" evidence="3"/>
<evidence type="ECO:0000256" key="5">
    <source>
        <dbReference type="ARBA" id="ARBA00022857"/>
    </source>
</evidence>
<dbReference type="InterPro" id="IPR019796">
    <property type="entry name" value="G6P_DH_AS"/>
</dbReference>
<sequence>MSEVNGSECEEFLNIIKLSLEEDKSHVHVVVIIGASLSSSPCQKYEEFWDYNFYLRGDYTNPKTFELLNKFIESKWEQSVNRIFYYAIPPSVYKPVSSSIKEYCTNKNPDTWTRLIIEKPFGRDLESFNELNSELTKLFTEEQIYRIDHYLGKEMVQNLLILR</sequence>
<comment type="similarity">
    <text evidence="2">Belongs to the glucose-6-phosphate dehydrogenase family.</text>
</comment>